<feature type="non-terminal residue" evidence="6">
    <location>
        <position position="889"/>
    </location>
</feature>
<dbReference type="PANTHER" id="PTHR12894">
    <property type="entry name" value="CNH DOMAIN CONTAINING"/>
    <property type="match status" value="1"/>
</dbReference>
<dbReference type="InterPro" id="IPR019452">
    <property type="entry name" value="VPS39/TGF_beta_rcpt-assoc_1"/>
</dbReference>
<dbReference type="InterPro" id="IPR019453">
    <property type="entry name" value="VPS39/TGFA1_Znf"/>
</dbReference>
<feature type="domain" description="CNH" evidence="5">
    <location>
        <begin position="17"/>
        <end position="299"/>
    </location>
</feature>
<dbReference type="GO" id="GO:0016020">
    <property type="term" value="C:membrane"/>
    <property type="evidence" value="ECO:0007669"/>
    <property type="project" value="TreeGrafter"/>
</dbReference>
<sequence length="889" mass="101280">MHEAYEVMPIVQKLPPGLSIETISAYDDYLLVGTKSGTLLFYQLVPAAKSGSKPGSIQYEVKFLKSNKAFAKKAITQLQVVPEFQMLICLADSTVSAFDLSQFSLSTIATLPKTKGAHYFTINVQKHKLVTGEIIFSFRLCVAVKKKLQLYYWKAKKMEFKEFSKDLTLRDIPKTVVWCGESLCIGYKTEYSLTKVTGEPKDLFPTGGKQQDPLVTLIGDDQLAVGSDEQTILIDSEGNPTLKYSIKWSEVPIALAYDSPYLVAVLPSSVEVRPIEPRIHVQSIDLQKAKIIVTSKRGWLFAASSSDVWLLHAVSFPEQISQLLLQKQFDLALRMAEMTDESEVEKKQLIQKIENLNAFYLFCRQNFKEAMDLFLKLETDPSHVIGLFPNLLPEEFRSSLEYPDILPNFQGTELENGLLALTDYLVEVRHRLKSDLTSNVPSMTAIMEAGKTKIRSKKQLLQIIDTTLLKCYLQTNDALVASLLRVKDNYCHIDESERALKMHQKYSELIILYNKKGMHRKALELLMRQAKKVDSPLKGHERTIQYLQHLGSEHLDLIFEFAKWVLKEHPEDGLKIFAEDLMETENLPRSQVLNYLCETEPDLVIPYLEFIIYKWGEESSIFHNALVSKYCEKILMLLDEYKDSLPEGHPVAAAGEEPGELGEMRRKLLAFLENSKHYTVERFATYMMNKGLYDEGAIVLGKLGRHEDALAIYAHVLRNFSKAEKYCEKNYCKDKPSNQDVYLILLKLYLPPTENQKISIPGVGYVSSPEPNVDRAIQILKEYSNQIDSFKALSLLPSIVPVSAVKNFLECILHNIQAKKYSVQLSKSLLYAEHLQVQARRIHCHSYKLIITDLDMCRVCQKRIGKSAFAHFPTGVTVHYSCKDQYIAE</sequence>
<keyword evidence="2" id="KW-0472">Membrane</keyword>
<evidence type="ECO:0000256" key="2">
    <source>
        <dbReference type="ARBA" id="ARBA00023136"/>
    </source>
</evidence>
<dbReference type="InterPro" id="IPR000547">
    <property type="entry name" value="Clathrin_H-chain/VPS_repeat"/>
</dbReference>
<dbReference type="Pfam" id="PF10367">
    <property type="entry name" value="zf-Vps39_C"/>
    <property type="match status" value="1"/>
</dbReference>
<name>A0A087UF78_STEMI</name>
<dbReference type="SMART" id="SM00036">
    <property type="entry name" value="CNH"/>
    <property type="match status" value="1"/>
</dbReference>
<evidence type="ECO:0000313" key="7">
    <source>
        <dbReference type="Proteomes" id="UP000054359"/>
    </source>
</evidence>
<dbReference type="GO" id="GO:0034058">
    <property type="term" value="P:endosomal vesicle fusion"/>
    <property type="evidence" value="ECO:0007669"/>
    <property type="project" value="TreeGrafter"/>
</dbReference>
<gene>
    <name evidence="6" type="ORF">X975_14398</name>
</gene>
<dbReference type="GO" id="GO:0005737">
    <property type="term" value="C:cytoplasm"/>
    <property type="evidence" value="ECO:0007669"/>
    <property type="project" value="TreeGrafter"/>
</dbReference>
<dbReference type="PROSITE" id="PS50236">
    <property type="entry name" value="CHCR"/>
    <property type="match status" value="1"/>
</dbReference>
<dbReference type="OrthoDB" id="5325112at2759"/>
<evidence type="ECO:0000256" key="4">
    <source>
        <dbReference type="PROSITE-ProRule" id="PRU01006"/>
    </source>
</evidence>
<dbReference type="InterPro" id="IPR032914">
    <property type="entry name" value="Vam6/VPS39/TRAP1"/>
</dbReference>
<dbReference type="Pfam" id="PF00780">
    <property type="entry name" value="CNH"/>
    <property type="match status" value="1"/>
</dbReference>
<comment type="similarity">
    <text evidence="3">Belongs to the VAM6/VPS39 family.</text>
</comment>
<dbReference type="EMBL" id="KK119551">
    <property type="protein sequence ID" value="KFM76017.1"/>
    <property type="molecule type" value="Genomic_DNA"/>
</dbReference>
<dbReference type="InterPro" id="IPR001180">
    <property type="entry name" value="CNH_dom"/>
</dbReference>
<dbReference type="GO" id="GO:0006914">
    <property type="term" value="P:autophagy"/>
    <property type="evidence" value="ECO:0007669"/>
    <property type="project" value="TreeGrafter"/>
</dbReference>
<dbReference type="STRING" id="407821.A0A087UF78"/>
<dbReference type="Proteomes" id="UP000054359">
    <property type="component" value="Unassembled WGS sequence"/>
</dbReference>
<accession>A0A087UF78</accession>
<organism evidence="6 7">
    <name type="scientific">Stegodyphus mimosarum</name>
    <name type="common">African social velvet spider</name>
    <dbReference type="NCBI Taxonomy" id="407821"/>
    <lineage>
        <taxon>Eukaryota</taxon>
        <taxon>Metazoa</taxon>
        <taxon>Ecdysozoa</taxon>
        <taxon>Arthropoda</taxon>
        <taxon>Chelicerata</taxon>
        <taxon>Arachnida</taxon>
        <taxon>Araneae</taxon>
        <taxon>Araneomorphae</taxon>
        <taxon>Entelegynae</taxon>
        <taxon>Eresoidea</taxon>
        <taxon>Eresidae</taxon>
        <taxon>Stegodyphus</taxon>
    </lineage>
</organism>
<dbReference type="GO" id="GO:0006886">
    <property type="term" value="P:intracellular protein transport"/>
    <property type="evidence" value="ECO:0007669"/>
    <property type="project" value="UniProtKB-UniRule"/>
</dbReference>
<reference evidence="6 7" key="1">
    <citation type="submission" date="2013-11" db="EMBL/GenBank/DDBJ databases">
        <title>Genome sequencing of Stegodyphus mimosarum.</title>
        <authorList>
            <person name="Bechsgaard J."/>
        </authorList>
    </citation>
    <scope>NUCLEOTIDE SEQUENCE [LARGE SCALE GENOMIC DNA]</scope>
</reference>
<feature type="repeat" description="CHCR" evidence="4">
    <location>
        <begin position="580"/>
        <end position="754"/>
    </location>
</feature>
<proteinExistence type="inferred from homology"/>
<evidence type="ECO:0000313" key="6">
    <source>
        <dbReference type="EMBL" id="KFM76017.1"/>
    </source>
</evidence>
<dbReference type="PROSITE" id="PS50219">
    <property type="entry name" value="CNH"/>
    <property type="match status" value="1"/>
</dbReference>
<dbReference type="AlphaFoldDB" id="A0A087UF78"/>
<dbReference type="GO" id="GO:0012505">
    <property type="term" value="C:endomembrane system"/>
    <property type="evidence" value="ECO:0007669"/>
    <property type="project" value="UniProtKB-SubCell"/>
</dbReference>
<comment type="subcellular location">
    <subcellularLocation>
        <location evidence="1">Endomembrane system</location>
        <topology evidence="1">Peripheral membrane protein</topology>
    </subcellularLocation>
</comment>
<evidence type="ECO:0000256" key="3">
    <source>
        <dbReference type="ARBA" id="ARBA00038201"/>
    </source>
</evidence>
<keyword evidence="7" id="KW-1185">Reference proteome</keyword>
<evidence type="ECO:0000259" key="5">
    <source>
        <dbReference type="PROSITE" id="PS50219"/>
    </source>
</evidence>
<dbReference type="PANTHER" id="PTHR12894:SF49">
    <property type="entry name" value="VAM6_VPS39-LIKE PROTEIN"/>
    <property type="match status" value="1"/>
</dbReference>
<dbReference type="OMA" id="EEYCNQV"/>
<dbReference type="Pfam" id="PF10366">
    <property type="entry name" value="Vps39_1"/>
    <property type="match status" value="1"/>
</dbReference>
<evidence type="ECO:0000256" key="1">
    <source>
        <dbReference type="ARBA" id="ARBA00004184"/>
    </source>
</evidence>
<protein>
    <submittedName>
        <fullName evidence="6">Vam6/Vps39-like protein</fullName>
    </submittedName>
</protein>